<keyword evidence="9" id="KW-0679">Respiratory chain</keyword>
<keyword evidence="9" id="KW-0349">Heme</keyword>
<comment type="cofactor">
    <cofactor evidence="1">
        <name>heme</name>
        <dbReference type="ChEBI" id="CHEBI:30413"/>
    </cofactor>
</comment>
<dbReference type="InterPro" id="IPR023615">
    <property type="entry name" value="Cyt_c_Oxase_su1_BS"/>
</dbReference>
<protein>
    <recommendedName>
        <fullName evidence="5 9">Cytochrome c oxidase subunit 1</fullName>
        <ecNumber evidence="9">7.1.1.9</ecNumber>
    </recommendedName>
</protein>
<feature type="domain" description="Cytochrome oxidase subunit I profile" evidence="11">
    <location>
        <begin position="1"/>
        <end position="511"/>
    </location>
</feature>
<comment type="subcellular location">
    <subcellularLocation>
        <location evidence="2">Membrane</location>
        <topology evidence="2">Multi-pass membrane protein</topology>
    </subcellularLocation>
    <subcellularLocation>
        <location evidence="9">Mitochondrion inner membrane</location>
        <topology evidence="9">Multi-pass membrane protein</topology>
    </subcellularLocation>
</comment>
<evidence type="ECO:0000256" key="3">
    <source>
        <dbReference type="ARBA" id="ARBA00004673"/>
    </source>
</evidence>
<evidence type="ECO:0000256" key="9">
    <source>
        <dbReference type="RuleBase" id="RU000369"/>
    </source>
</evidence>
<proteinExistence type="inferred from homology"/>
<dbReference type="InterPro" id="IPR036927">
    <property type="entry name" value="Cyt_c_oxase-like_su1_sf"/>
</dbReference>
<feature type="transmembrane region" description="Helical" evidence="10">
    <location>
        <begin position="12"/>
        <end position="35"/>
    </location>
</feature>
<dbReference type="GO" id="GO:0006123">
    <property type="term" value="P:mitochondrial electron transport, cytochrome c to oxygen"/>
    <property type="evidence" value="ECO:0007669"/>
    <property type="project" value="TreeGrafter"/>
</dbReference>
<keyword evidence="9" id="KW-0813">Transport</keyword>
<comment type="pathway">
    <text evidence="3 9">Energy metabolism; oxidative phosphorylation.</text>
</comment>
<feature type="transmembrane region" description="Helical" evidence="10">
    <location>
        <begin position="55"/>
        <end position="79"/>
    </location>
</feature>
<dbReference type="PANTHER" id="PTHR10422">
    <property type="entry name" value="CYTOCHROME C OXIDASE SUBUNIT 1"/>
    <property type="match status" value="1"/>
</dbReference>
<keyword evidence="9" id="KW-0999">Mitochondrion inner membrane</keyword>
<evidence type="ECO:0000256" key="8">
    <source>
        <dbReference type="ARBA" id="ARBA00023136"/>
    </source>
</evidence>
<sequence length="511" mass="56554">MLRWLYSTNHKDIGIMYALFAVWGGLMGVMLSVVIRLELGSVGSLLLDDHLYNVVVSSHAILMIFFLVMPIMMGGFGNWMVPIMLGVGDMAFPRLNNFSFWLLPVSMTLFFLSALSGGAATGWTLYPPLSSYGFSSGISVDLMILSLHVAGLSSVLASVNIIATVWGVCKEVGISLEKLTLFVWSLIVTSGLVILTVPVLAAALTMLLLDRNLMTTFFDPVGGGSVIMFQHLFWFFGHPEVYILILPGFGIISHMIMDSSGKFEVFGYLGMVYAMVSIGVLGMLVWAHHMFTVGLDVDTRAYFTAASMTIAVPTGIKVFSWVATLYGSESKADSVLLWAYGFIFMFVIGGLTGVILSNSSLDVMFHDSYYVVAHFHYVLSMGVMFSIIGGFIYWYPVMMGLKMSEVMLKVHFWVVFISVNMTFFPQFILGMGGMPRRYSDYPDVYEWWNAVSTFGSILGLVSVVIFIMIVWDSLYSKSVVVFSHSPMSSVEGWAVGPKGYHTNEEIVGVWH</sequence>
<evidence type="ECO:0000256" key="1">
    <source>
        <dbReference type="ARBA" id="ARBA00001971"/>
    </source>
</evidence>
<keyword evidence="9 12" id="KW-0496">Mitochondrion</keyword>
<feature type="transmembrane region" description="Helical" evidence="10">
    <location>
        <begin position="447"/>
        <end position="471"/>
    </location>
</feature>
<dbReference type="Gene3D" id="1.20.210.10">
    <property type="entry name" value="Cytochrome c oxidase-like, subunit I domain"/>
    <property type="match status" value="1"/>
</dbReference>
<feature type="transmembrane region" description="Helical" evidence="10">
    <location>
        <begin position="265"/>
        <end position="289"/>
    </location>
</feature>
<comment type="similarity">
    <text evidence="4 9">Belongs to the heme-copper respiratory oxidase family.</text>
</comment>
<feature type="transmembrane region" description="Helical" evidence="10">
    <location>
        <begin position="375"/>
        <end position="394"/>
    </location>
</feature>
<keyword evidence="9" id="KW-0408">Iron</keyword>
<geneLocation type="mitochondrion" evidence="12"/>
<dbReference type="PROSITE" id="PS00077">
    <property type="entry name" value="COX1_CUB"/>
    <property type="match status" value="1"/>
</dbReference>
<feature type="transmembrane region" description="Helical" evidence="10">
    <location>
        <begin position="143"/>
        <end position="169"/>
    </location>
</feature>
<evidence type="ECO:0000256" key="10">
    <source>
        <dbReference type="SAM" id="Phobius"/>
    </source>
</evidence>
<evidence type="ECO:0000256" key="6">
    <source>
        <dbReference type="ARBA" id="ARBA00022692"/>
    </source>
</evidence>
<dbReference type="GO" id="GO:0005743">
    <property type="term" value="C:mitochondrial inner membrane"/>
    <property type="evidence" value="ECO:0007669"/>
    <property type="project" value="UniProtKB-SubCell"/>
</dbReference>
<dbReference type="InterPro" id="IPR033944">
    <property type="entry name" value="Cyt_c_oxase_su1_dom"/>
</dbReference>
<dbReference type="GO" id="GO:0004129">
    <property type="term" value="F:cytochrome-c oxidase activity"/>
    <property type="evidence" value="ECO:0007669"/>
    <property type="project" value="UniProtKB-EC"/>
</dbReference>
<feature type="transmembrane region" description="Helical" evidence="10">
    <location>
        <begin position="335"/>
        <end position="355"/>
    </location>
</feature>
<dbReference type="PROSITE" id="PS50855">
    <property type="entry name" value="COX1"/>
    <property type="match status" value="1"/>
</dbReference>
<dbReference type="AlphaFoldDB" id="A0AA96ZSE0"/>
<feature type="transmembrane region" description="Helical" evidence="10">
    <location>
        <begin position="406"/>
        <end position="427"/>
    </location>
</feature>
<keyword evidence="9" id="KW-0186">Copper</keyword>
<evidence type="ECO:0000259" key="11">
    <source>
        <dbReference type="PROSITE" id="PS50855"/>
    </source>
</evidence>
<gene>
    <name evidence="12" type="primary">cox1</name>
</gene>
<dbReference type="InterPro" id="IPR000883">
    <property type="entry name" value="Cyt_C_Oxase_1"/>
</dbReference>
<name>A0AA96ZSE0_9BILA</name>
<dbReference type="GO" id="GO:0045277">
    <property type="term" value="C:respiratory chain complex IV"/>
    <property type="evidence" value="ECO:0007669"/>
    <property type="project" value="InterPro"/>
</dbReference>
<keyword evidence="7 10" id="KW-1133">Transmembrane helix</keyword>
<organism evidence="12">
    <name type="scientific">Moniliformis sp</name>
    <dbReference type="NCBI Taxonomy" id="3068474"/>
    <lineage>
        <taxon>Eukaryota</taxon>
        <taxon>Metazoa</taxon>
        <taxon>Spiralia</taxon>
        <taxon>Lophotrochozoa</taxon>
        <taxon>Acanthocephala</taxon>
        <taxon>Archiacanthocephala</taxon>
        <taxon>Moniliformida</taxon>
        <taxon>Moniliformidae</taxon>
        <taxon>Moniliformis</taxon>
    </lineage>
</organism>
<evidence type="ECO:0000313" key="12">
    <source>
        <dbReference type="EMBL" id="WNX93931.1"/>
    </source>
</evidence>
<keyword evidence="8 9" id="KW-0472">Membrane</keyword>
<comment type="catalytic activity">
    <reaction evidence="9">
        <text>4 Fe(II)-[cytochrome c] + O2 + 8 H(+)(in) = 4 Fe(III)-[cytochrome c] + 2 H2O + 4 H(+)(out)</text>
        <dbReference type="Rhea" id="RHEA:11436"/>
        <dbReference type="Rhea" id="RHEA-COMP:10350"/>
        <dbReference type="Rhea" id="RHEA-COMP:14399"/>
        <dbReference type="ChEBI" id="CHEBI:15377"/>
        <dbReference type="ChEBI" id="CHEBI:15378"/>
        <dbReference type="ChEBI" id="CHEBI:15379"/>
        <dbReference type="ChEBI" id="CHEBI:29033"/>
        <dbReference type="ChEBI" id="CHEBI:29034"/>
        <dbReference type="EC" id="7.1.1.9"/>
    </reaction>
</comment>
<dbReference type="GO" id="GO:0020037">
    <property type="term" value="F:heme binding"/>
    <property type="evidence" value="ECO:0007669"/>
    <property type="project" value="InterPro"/>
</dbReference>
<dbReference type="PANTHER" id="PTHR10422:SF18">
    <property type="entry name" value="CYTOCHROME C OXIDASE SUBUNIT 1"/>
    <property type="match status" value="1"/>
</dbReference>
<keyword evidence="9" id="KW-0479">Metal-binding</keyword>
<evidence type="ECO:0000256" key="7">
    <source>
        <dbReference type="ARBA" id="ARBA00022989"/>
    </source>
</evidence>
<comment type="function">
    <text evidence="9">Component of the cytochrome c oxidase, the last enzyme in the mitochondrial electron transport chain which drives oxidative phosphorylation. The respiratory chain contains 3 multisubunit complexes succinate dehydrogenase (complex II, CII), ubiquinol-cytochrome c oxidoreductase (cytochrome b-c1 complex, complex III, CIII) and cytochrome c oxidase (complex IV, CIV), that cooperate to transfer electrons derived from NADH and succinate to molecular oxygen, creating an electrochemical gradient over the inner membrane that drives transmembrane transport and the ATP synthase. Cytochrome c oxidase is the component of the respiratory chain that catalyzes the reduction of oxygen to water. Electrons originating from reduced cytochrome c in the intermembrane space (IMS) are transferred via the dinuclear copper A center (CU(A)) of subunit 2 and heme A of subunit 1 to the active site in subunit 1, a binuclear center (BNC) formed by heme A3 and copper B (CU(B)). The BNC reduces molecular oxygen to 2 water molecules using 4 electrons from cytochrome c in the IMS and 4 protons from the mitochondrial matrix.</text>
</comment>
<dbReference type="SUPFAM" id="SSF81442">
    <property type="entry name" value="Cytochrome c oxidase subunit I-like"/>
    <property type="match status" value="1"/>
</dbReference>
<dbReference type="GO" id="GO:0046872">
    <property type="term" value="F:metal ion binding"/>
    <property type="evidence" value="ECO:0007669"/>
    <property type="project" value="UniProtKB-KW"/>
</dbReference>
<evidence type="ECO:0000256" key="2">
    <source>
        <dbReference type="ARBA" id="ARBA00004141"/>
    </source>
</evidence>
<reference evidence="12" key="1">
    <citation type="submission" date="2022-09" db="EMBL/GenBank/DDBJ databases">
        <authorList>
            <person name="Ma J."/>
        </authorList>
    </citation>
    <scope>NUCLEOTIDE SEQUENCE</scope>
</reference>
<dbReference type="InterPro" id="IPR023616">
    <property type="entry name" value="Cyt_c_oxase-like_su1_dom"/>
</dbReference>
<dbReference type="GO" id="GO:0015990">
    <property type="term" value="P:electron transport coupled proton transport"/>
    <property type="evidence" value="ECO:0007669"/>
    <property type="project" value="TreeGrafter"/>
</dbReference>
<dbReference type="Pfam" id="PF00115">
    <property type="entry name" value="COX1"/>
    <property type="match status" value="1"/>
</dbReference>
<evidence type="ECO:0000256" key="4">
    <source>
        <dbReference type="ARBA" id="ARBA00009578"/>
    </source>
</evidence>
<feature type="transmembrane region" description="Helical" evidence="10">
    <location>
        <begin position="301"/>
        <end position="323"/>
    </location>
</feature>
<keyword evidence="9" id="KW-0249">Electron transport</keyword>
<feature type="transmembrane region" description="Helical" evidence="10">
    <location>
        <begin position="100"/>
        <end position="123"/>
    </location>
</feature>
<dbReference type="EMBL" id="OP413683">
    <property type="protein sequence ID" value="WNX93931.1"/>
    <property type="molecule type" value="Genomic_DNA"/>
</dbReference>
<accession>A0AA96ZSE0</accession>
<dbReference type="CDD" id="cd01663">
    <property type="entry name" value="Cyt_c_Oxidase_I"/>
    <property type="match status" value="1"/>
</dbReference>
<feature type="transmembrane region" description="Helical" evidence="10">
    <location>
        <begin position="229"/>
        <end position="253"/>
    </location>
</feature>
<dbReference type="PRINTS" id="PR01165">
    <property type="entry name" value="CYCOXIDASEI"/>
</dbReference>
<evidence type="ECO:0000256" key="5">
    <source>
        <dbReference type="ARBA" id="ARBA00015947"/>
    </source>
</evidence>
<feature type="transmembrane region" description="Helical" evidence="10">
    <location>
        <begin position="181"/>
        <end position="209"/>
    </location>
</feature>
<dbReference type="EC" id="7.1.1.9" evidence="9"/>
<keyword evidence="6 9" id="KW-0812">Transmembrane</keyword>